<dbReference type="Proteomes" id="UP000792457">
    <property type="component" value="Unassembled WGS sequence"/>
</dbReference>
<feature type="compositionally biased region" description="Basic and acidic residues" evidence="1">
    <location>
        <begin position="112"/>
        <end position="136"/>
    </location>
</feature>
<dbReference type="AlphaFoldDB" id="A0A8K0KAN0"/>
<proteinExistence type="predicted"/>
<reference evidence="2" key="1">
    <citation type="submission" date="2013-04" db="EMBL/GenBank/DDBJ databases">
        <authorList>
            <person name="Qu J."/>
            <person name="Murali S.C."/>
            <person name="Bandaranaike D."/>
            <person name="Bellair M."/>
            <person name="Blankenburg K."/>
            <person name="Chao H."/>
            <person name="Dinh H."/>
            <person name="Doddapaneni H."/>
            <person name="Downs B."/>
            <person name="Dugan-Rocha S."/>
            <person name="Elkadiri S."/>
            <person name="Gnanaolivu R.D."/>
            <person name="Hernandez B."/>
            <person name="Javaid M."/>
            <person name="Jayaseelan J.C."/>
            <person name="Lee S."/>
            <person name="Li M."/>
            <person name="Ming W."/>
            <person name="Munidasa M."/>
            <person name="Muniz J."/>
            <person name="Nguyen L."/>
            <person name="Ongeri F."/>
            <person name="Osuji N."/>
            <person name="Pu L.-L."/>
            <person name="Puazo M."/>
            <person name="Qu C."/>
            <person name="Quiroz J."/>
            <person name="Raj R."/>
            <person name="Weissenberger G."/>
            <person name="Xin Y."/>
            <person name="Zou X."/>
            <person name="Han Y."/>
            <person name="Richards S."/>
            <person name="Worley K."/>
            <person name="Muzny D."/>
            <person name="Gibbs R."/>
        </authorList>
    </citation>
    <scope>NUCLEOTIDE SEQUENCE</scope>
    <source>
        <strain evidence="2">Sampled in the wild</strain>
    </source>
</reference>
<dbReference type="EMBL" id="KZ308474">
    <property type="protein sequence ID" value="KAG8230265.1"/>
    <property type="molecule type" value="Genomic_DNA"/>
</dbReference>
<evidence type="ECO:0000256" key="1">
    <source>
        <dbReference type="SAM" id="MobiDB-lite"/>
    </source>
</evidence>
<dbReference type="OrthoDB" id="5981545at2759"/>
<organism evidence="2 3">
    <name type="scientific">Ladona fulva</name>
    <name type="common">Scarce chaser dragonfly</name>
    <name type="synonym">Libellula fulva</name>
    <dbReference type="NCBI Taxonomy" id="123851"/>
    <lineage>
        <taxon>Eukaryota</taxon>
        <taxon>Metazoa</taxon>
        <taxon>Ecdysozoa</taxon>
        <taxon>Arthropoda</taxon>
        <taxon>Hexapoda</taxon>
        <taxon>Insecta</taxon>
        <taxon>Pterygota</taxon>
        <taxon>Palaeoptera</taxon>
        <taxon>Odonata</taxon>
        <taxon>Epiprocta</taxon>
        <taxon>Anisoptera</taxon>
        <taxon>Libelluloidea</taxon>
        <taxon>Libellulidae</taxon>
        <taxon>Ladona</taxon>
    </lineage>
</organism>
<feature type="region of interest" description="Disordered" evidence="1">
    <location>
        <begin position="111"/>
        <end position="149"/>
    </location>
</feature>
<comment type="caution">
    <text evidence="2">The sequence shown here is derived from an EMBL/GenBank/DDBJ whole genome shotgun (WGS) entry which is preliminary data.</text>
</comment>
<gene>
    <name evidence="2" type="ORF">J437_LFUL013967</name>
</gene>
<accession>A0A8K0KAN0</accession>
<sequence length="441" mass="47440">MLLLRAEGFYRSGTSTNAAHIGSVCQELRTVLKEASSVVGPMLVPISSPTESVPAAKLVDNEAKPKKPIRSHRLQINDDKIAAMLGVKCGMYLVSETDDQKLLYRVPCRTSTLEDSHSTESGKDVDASQNEKDKDMPPPSEPAAKKQKLDENICEQEGVEEGFVKSDLHNSVGDEWQKSHSGKNDIEEMLSGEMCESNEGGGVTGLTLPGATESNSEVVSASSPCVPLPEVEDVPCVEDDVGEVTASGDHSSVQAVDELVSQHLEEMKIDKGLDYAIAPKPAPGTSLVVVPVGCGTSVSTSGIPSNFDHLQDHFPSSETQDSAAIDQSMVKDKSQNDGSIPNESFPPSLTLSEVVHQEVEDPSKLQQSMDSVISQDSVTKELHVDHTNSKVEMSFQLPPDRSMNLDLTGSSIDMSLDSNIESGPELDFEALSEEFNRNTQS</sequence>
<evidence type="ECO:0000313" key="3">
    <source>
        <dbReference type="Proteomes" id="UP000792457"/>
    </source>
</evidence>
<protein>
    <submittedName>
        <fullName evidence="2">Uncharacterized protein</fullName>
    </submittedName>
</protein>
<reference evidence="2" key="2">
    <citation type="submission" date="2017-10" db="EMBL/GenBank/DDBJ databases">
        <title>Ladona fulva Genome sequencing and assembly.</title>
        <authorList>
            <person name="Murali S."/>
            <person name="Richards S."/>
            <person name="Bandaranaike D."/>
            <person name="Bellair M."/>
            <person name="Blankenburg K."/>
            <person name="Chao H."/>
            <person name="Dinh H."/>
            <person name="Doddapaneni H."/>
            <person name="Dugan-Rocha S."/>
            <person name="Elkadiri S."/>
            <person name="Gnanaolivu R."/>
            <person name="Hernandez B."/>
            <person name="Skinner E."/>
            <person name="Javaid M."/>
            <person name="Lee S."/>
            <person name="Li M."/>
            <person name="Ming W."/>
            <person name="Munidasa M."/>
            <person name="Muniz J."/>
            <person name="Nguyen L."/>
            <person name="Hughes D."/>
            <person name="Osuji N."/>
            <person name="Pu L.-L."/>
            <person name="Puazo M."/>
            <person name="Qu C."/>
            <person name="Quiroz J."/>
            <person name="Raj R."/>
            <person name="Weissenberger G."/>
            <person name="Xin Y."/>
            <person name="Zou X."/>
            <person name="Han Y."/>
            <person name="Worley K."/>
            <person name="Muzny D."/>
            <person name="Gibbs R."/>
        </authorList>
    </citation>
    <scope>NUCLEOTIDE SEQUENCE</scope>
    <source>
        <strain evidence="2">Sampled in the wild</strain>
    </source>
</reference>
<feature type="compositionally biased region" description="Polar residues" evidence="1">
    <location>
        <begin position="336"/>
        <end position="347"/>
    </location>
</feature>
<evidence type="ECO:0000313" key="2">
    <source>
        <dbReference type="EMBL" id="KAG8230265.1"/>
    </source>
</evidence>
<keyword evidence="3" id="KW-1185">Reference proteome</keyword>
<name>A0A8K0KAN0_LADFU</name>
<feature type="region of interest" description="Disordered" evidence="1">
    <location>
        <begin position="328"/>
        <end position="347"/>
    </location>
</feature>
<feature type="region of interest" description="Disordered" evidence="1">
    <location>
        <begin position="415"/>
        <end position="441"/>
    </location>
</feature>